<dbReference type="InterPro" id="IPR050624">
    <property type="entry name" value="HTH-type_Tx_Regulator"/>
</dbReference>
<keyword evidence="1 2" id="KW-0238">DNA-binding</keyword>
<evidence type="ECO:0000313" key="4">
    <source>
        <dbReference type="EMBL" id="CUO02922.1"/>
    </source>
</evidence>
<dbReference type="PANTHER" id="PTHR43479:SF11">
    <property type="entry name" value="ACREF_ENVCD OPERON REPRESSOR-RELATED"/>
    <property type="match status" value="1"/>
</dbReference>
<feature type="domain" description="HTH tetR-type" evidence="3">
    <location>
        <begin position="10"/>
        <end position="70"/>
    </location>
</feature>
<dbReference type="Proteomes" id="UP000095651">
    <property type="component" value="Unassembled WGS sequence"/>
</dbReference>
<dbReference type="PRINTS" id="PR00455">
    <property type="entry name" value="HTHTETR"/>
</dbReference>
<dbReference type="SUPFAM" id="SSF46689">
    <property type="entry name" value="Homeodomain-like"/>
    <property type="match status" value="1"/>
</dbReference>
<dbReference type="PANTHER" id="PTHR43479">
    <property type="entry name" value="ACREF/ENVCD OPERON REPRESSOR-RELATED"/>
    <property type="match status" value="1"/>
</dbReference>
<organism evidence="4 5">
    <name type="scientific">Hungatella hathewayi</name>
    <dbReference type="NCBI Taxonomy" id="154046"/>
    <lineage>
        <taxon>Bacteria</taxon>
        <taxon>Bacillati</taxon>
        <taxon>Bacillota</taxon>
        <taxon>Clostridia</taxon>
        <taxon>Lachnospirales</taxon>
        <taxon>Lachnospiraceae</taxon>
        <taxon>Hungatella</taxon>
    </lineage>
</organism>
<dbReference type="InterPro" id="IPR001647">
    <property type="entry name" value="HTH_TetR"/>
</dbReference>
<feature type="DNA-binding region" description="H-T-H motif" evidence="2">
    <location>
        <begin position="33"/>
        <end position="52"/>
    </location>
</feature>
<protein>
    <submittedName>
        <fullName evidence="4">Transcriptional regulator, TetR family</fullName>
    </submittedName>
</protein>
<reference evidence="4 5" key="1">
    <citation type="submission" date="2015-09" db="EMBL/GenBank/DDBJ databases">
        <authorList>
            <consortium name="Pathogen Informatics"/>
        </authorList>
    </citation>
    <scope>NUCLEOTIDE SEQUENCE [LARGE SCALE GENOMIC DNA]</scope>
    <source>
        <strain evidence="4 5">2789STDY5608850</strain>
    </source>
</reference>
<gene>
    <name evidence="4" type="primary">icaR</name>
    <name evidence="4" type="ORF">ERS852407_01682</name>
</gene>
<accession>A0A174BPC9</accession>
<evidence type="ECO:0000256" key="1">
    <source>
        <dbReference type="ARBA" id="ARBA00023125"/>
    </source>
</evidence>
<dbReference type="GO" id="GO:0003677">
    <property type="term" value="F:DNA binding"/>
    <property type="evidence" value="ECO:0007669"/>
    <property type="project" value="UniProtKB-UniRule"/>
</dbReference>
<dbReference type="Gene3D" id="1.10.357.10">
    <property type="entry name" value="Tetracycline Repressor, domain 2"/>
    <property type="match status" value="1"/>
</dbReference>
<name>A0A174BPC9_9FIRM</name>
<dbReference type="RefSeq" id="WP_055654161.1">
    <property type="nucleotide sequence ID" value="NZ_CABIXC010000003.1"/>
</dbReference>
<evidence type="ECO:0000313" key="5">
    <source>
        <dbReference type="Proteomes" id="UP000095651"/>
    </source>
</evidence>
<dbReference type="InterPro" id="IPR009057">
    <property type="entry name" value="Homeodomain-like_sf"/>
</dbReference>
<dbReference type="Pfam" id="PF00440">
    <property type="entry name" value="TetR_N"/>
    <property type="match status" value="1"/>
</dbReference>
<dbReference type="PROSITE" id="PS50977">
    <property type="entry name" value="HTH_TETR_2"/>
    <property type="match status" value="1"/>
</dbReference>
<proteinExistence type="predicted"/>
<dbReference type="EMBL" id="CYZE01000003">
    <property type="protein sequence ID" value="CUO02922.1"/>
    <property type="molecule type" value="Genomic_DNA"/>
</dbReference>
<evidence type="ECO:0000259" key="3">
    <source>
        <dbReference type="PROSITE" id="PS50977"/>
    </source>
</evidence>
<evidence type="ECO:0000256" key="2">
    <source>
        <dbReference type="PROSITE-ProRule" id="PRU00335"/>
    </source>
</evidence>
<dbReference type="AlphaFoldDB" id="A0A174BPC9"/>
<sequence length="218" mass="25382">MARRKKEPLSAHREKITVVASALFTEKGIAATTVDEIAKKAGYSKATLYVYFENKEEIYFSLVYQHMQDLFQTIEKITLQEIHSPEQWEERYLEVCFSIQRLCKEYPIYFEGMIGYINVDISSDETPQVYKDIYNLGLRLSGLVKNIIEKGILFDIFWPGNNPDEIMIFFWSSISGIVRMAEHKKAYYKLLGFDNDEFLKREFLSLLGCCQRMQGGSS</sequence>